<evidence type="ECO:0000313" key="3">
    <source>
        <dbReference type="Proteomes" id="UP001187531"/>
    </source>
</evidence>
<feature type="compositionally biased region" description="Acidic residues" evidence="1">
    <location>
        <begin position="66"/>
        <end position="83"/>
    </location>
</feature>
<evidence type="ECO:0000256" key="1">
    <source>
        <dbReference type="SAM" id="MobiDB-lite"/>
    </source>
</evidence>
<comment type="caution">
    <text evidence="2">The sequence shown here is derived from an EMBL/GenBank/DDBJ whole genome shotgun (WGS) entry which is preliminary data.</text>
</comment>
<gene>
    <name evidence="2" type="ORF">QYM36_001634</name>
</gene>
<proteinExistence type="predicted"/>
<keyword evidence="3" id="KW-1185">Reference proteome</keyword>
<sequence>MMIDVLLSTLVYSEIEKKIKELLFFCQQSIQFQTDSSSKSSMDENAGLAGALARALAERSRVIQSDSDDGDSSDSAEEDDEWD</sequence>
<dbReference type="Proteomes" id="UP001187531">
    <property type="component" value="Unassembled WGS sequence"/>
</dbReference>
<evidence type="ECO:0000313" key="2">
    <source>
        <dbReference type="EMBL" id="KAK2725254.1"/>
    </source>
</evidence>
<dbReference type="InterPro" id="IPR036936">
    <property type="entry name" value="CRIB_dom_sf"/>
</dbReference>
<accession>A0AA88IBG5</accession>
<reference evidence="2" key="1">
    <citation type="submission" date="2023-07" db="EMBL/GenBank/DDBJ databases">
        <title>Chromosome-level genome assembly of Artemia franciscana.</title>
        <authorList>
            <person name="Jo E."/>
        </authorList>
    </citation>
    <scope>NUCLEOTIDE SEQUENCE</scope>
    <source>
        <tissue evidence="2">Whole body</tissue>
    </source>
</reference>
<dbReference type="AlphaFoldDB" id="A0AA88IBG5"/>
<dbReference type="Gene3D" id="3.90.810.10">
    <property type="entry name" value="CRIB domain"/>
    <property type="match status" value="1"/>
</dbReference>
<dbReference type="EMBL" id="JAVRJZ010000003">
    <property type="protein sequence ID" value="KAK2725254.1"/>
    <property type="molecule type" value="Genomic_DNA"/>
</dbReference>
<feature type="region of interest" description="Disordered" evidence="1">
    <location>
        <begin position="60"/>
        <end position="83"/>
    </location>
</feature>
<protein>
    <submittedName>
        <fullName evidence="2">Uncharacterized protein</fullName>
    </submittedName>
</protein>
<organism evidence="2 3">
    <name type="scientific">Artemia franciscana</name>
    <name type="common">Brine shrimp</name>
    <name type="synonym">Artemia sanfranciscana</name>
    <dbReference type="NCBI Taxonomy" id="6661"/>
    <lineage>
        <taxon>Eukaryota</taxon>
        <taxon>Metazoa</taxon>
        <taxon>Ecdysozoa</taxon>
        <taxon>Arthropoda</taxon>
        <taxon>Crustacea</taxon>
        <taxon>Branchiopoda</taxon>
        <taxon>Anostraca</taxon>
        <taxon>Artemiidae</taxon>
        <taxon>Artemia</taxon>
    </lineage>
</organism>
<name>A0AA88IBG5_ARTSF</name>